<evidence type="ECO:0008006" key="3">
    <source>
        <dbReference type="Google" id="ProtNLM"/>
    </source>
</evidence>
<protein>
    <recommendedName>
        <fullName evidence="3">CoF synthetase</fullName>
    </recommendedName>
</protein>
<dbReference type="eggNOG" id="COG1541">
    <property type="taxonomic scope" value="Bacteria"/>
</dbReference>
<reference evidence="1 2" key="1">
    <citation type="journal article" date="2014" name="Proc. Natl. Acad. Sci. U.S.A.">
        <title>Functional type 2 photosynthetic reaction centers found in the rare bacterial phylum Gemmatimonadetes.</title>
        <authorList>
            <person name="Zeng Y."/>
            <person name="Feng F."/>
            <person name="Medova H."/>
            <person name="Dean J."/>
            <person name="Koblizek M."/>
        </authorList>
    </citation>
    <scope>NUCLEOTIDE SEQUENCE [LARGE SCALE GENOMIC DNA]</scope>
    <source>
        <strain evidence="1 2">AP64</strain>
    </source>
</reference>
<dbReference type="InterPro" id="IPR042099">
    <property type="entry name" value="ANL_N_sf"/>
</dbReference>
<keyword evidence="2" id="KW-1185">Reference proteome</keyword>
<dbReference type="AlphaFoldDB" id="A0A143BPH9"/>
<dbReference type="Proteomes" id="UP000076404">
    <property type="component" value="Chromosome"/>
</dbReference>
<dbReference type="KEGG" id="gph:GEMMAAP_01830"/>
<dbReference type="PANTHER" id="PTHR43845">
    <property type="entry name" value="BLR5969 PROTEIN"/>
    <property type="match status" value="1"/>
</dbReference>
<dbReference type="PANTHER" id="PTHR43845:SF1">
    <property type="entry name" value="BLR5969 PROTEIN"/>
    <property type="match status" value="1"/>
</dbReference>
<proteinExistence type="predicted"/>
<dbReference type="STRING" id="1379270.GEMMAAP_01830"/>
<dbReference type="Gene3D" id="3.40.50.12780">
    <property type="entry name" value="N-terminal domain of ligase-like"/>
    <property type="match status" value="1"/>
</dbReference>
<reference evidence="1 2" key="2">
    <citation type="journal article" date="2016" name="Environ. Microbiol. Rep.">
        <title>Metagenomic evidence for the presence of phototrophic Gemmatimonadetes bacteria in diverse environments.</title>
        <authorList>
            <person name="Zeng Y."/>
            <person name="Baumbach J."/>
            <person name="Barbosa E.G."/>
            <person name="Azevedo V."/>
            <person name="Zhang C."/>
            <person name="Koblizek M."/>
        </authorList>
    </citation>
    <scope>NUCLEOTIDE SEQUENCE [LARGE SCALE GENOMIC DNA]</scope>
    <source>
        <strain evidence="1 2">AP64</strain>
    </source>
</reference>
<evidence type="ECO:0000313" key="1">
    <source>
        <dbReference type="EMBL" id="AMW06472.1"/>
    </source>
</evidence>
<sequence>MIDGLHHSGLCRSVLLLPGFERLRWAIGRAGVRARFAQARRRVPAYATVVNERADAGIPMTDKRSYVQRFAIGQRCMDGVIPAHGVLFDESSGSSGRPTSWVRGTAERRANARTIRMGLSRRLVGSRPLLFINAFALGPWATGINLTMALSTMGHLKALGPDIDKIAHTIREFGETHHLVVMGYPPFLRQLLDRAGVNWHAFQVSFIYGGEGMSESMRALFQQRGVARVYGSYGASDLELNIAAETDYTIALRRLLQARPEIARDLVKQQGALPMLFQYNPAEFFLETTPDGQLLVTICRPGYLAPKIRYNIQDLGHVVRHAEIARVLTAHGVDITQLAPEVLDLPVLFLYGRADQSVSWYGCKIPPTDVQDAICRTPQLASRVDGFQLGTTEDATGDKRLVIAVEETSAPHDAWSAADDEVLLQALATVNQDFRESLRLAPADRTPEVHAYAAGAGPFANRDVRIKRQYVAS</sequence>
<organism evidence="1 2">
    <name type="scientific">Gemmatimonas phototrophica</name>
    <dbReference type="NCBI Taxonomy" id="1379270"/>
    <lineage>
        <taxon>Bacteria</taxon>
        <taxon>Pseudomonadati</taxon>
        <taxon>Gemmatimonadota</taxon>
        <taxon>Gemmatimonadia</taxon>
        <taxon>Gemmatimonadales</taxon>
        <taxon>Gemmatimonadaceae</taxon>
        <taxon>Gemmatimonas</taxon>
    </lineage>
</organism>
<accession>A0A143BPH9</accession>
<gene>
    <name evidence="1" type="ORF">GEMMAAP_01830</name>
</gene>
<evidence type="ECO:0000313" key="2">
    <source>
        <dbReference type="Proteomes" id="UP000076404"/>
    </source>
</evidence>
<dbReference type="SUPFAM" id="SSF56801">
    <property type="entry name" value="Acetyl-CoA synthetase-like"/>
    <property type="match status" value="1"/>
</dbReference>
<dbReference type="EMBL" id="CP011454">
    <property type="protein sequence ID" value="AMW06472.1"/>
    <property type="molecule type" value="Genomic_DNA"/>
</dbReference>
<name>A0A143BPH9_9BACT</name>